<evidence type="ECO:0000313" key="4">
    <source>
        <dbReference type="Proteomes" id="UP000593601"/>
    </source>
</evidence>
<protein>
    <submittedName>
        <fullName evidence="3">Prepilin peptidase</fullName>
    </submittedName>
</protein>
<evidence type="ECO:0000259" key="2">
    <source>
        <dbReference type="Pfam" id="PF01478"/>
    </source>
</evidence>
<organism evidence="3 4">
    <name type="scientific">Blautia liquoris</name>
    <dbReference type="NCBI Taxonomy" id="2779518"/>
    <lineage>
        <taxon>Bacteria</taxon>
        <taxon>Bacillati</taxon>
        <taxon>Bacillota</taxon>
        <taxon>Clostridia</taxon>
        <taxon>Lachnospirales</taxon>
        <taxon>Lachnospiraceae</taxon>
        <taxon>Blautia</taxon>
    </lineage>
</organism>
<dbReference type="Proteomes" id="UP000593601">
    <property type="component" value="Chromosome"/>
</dbReference>
<dbReference type="GO" id="GO:0004190">
    <property type="term" value="F:aspartic-type endopeptidase activity"/>
    <property type="evidence" value="ECO:0007669"/>
    <property type="project" value="InterPro"/>
</dbReference>
<keyword evidence="4" id="KW-1185">Reference proteome</keyword>
<keyword evidence="1" id="KW-1133">Transmembrane helix</keyword>
<evidence type="ECO:0000313" key="3">
    <source>
        <dbReference type="EMBL" id="QOV19495.1"/>
    </source>
</evidence>
<sequence length="154" mass="17453">MDFKSEKISNTWILAGWCIGLIFQIKTGGITQVLTFICGALLPVALLFLLFLMRMLGAGDIKLLSVLGGYMGPGGIFTCTLCSFVCGAVISLFILIYHHIFFRRLLYFFNYFNRCITKKKRISYRCPGRRRPEHIHFSAAILISILLWIGGIYS</sequence>
<dbReference type="Pfam" id="PF01478">
    <property type="entry name" value="Peptidase_A24"/>
    <property type="match status" value="1"/>
</dbReference>
<feature type="transmembrane region" description="Helical" evidence="1">
    <location>
        <begin position="33"/>
        <end position="55"/>
    </location>
</feature>
<dbReference type="GO" id="GO:0016020">
    <property type="term" value="C:membrane"/>
    <property type="evidence" value="ECO:0007669"/>
    <property type="project" value="InterPro"/>
</dbReference>
<feature type="transmembrane region" description="Helical" evidence="1">
    <location>
        <begin position="75"/>
        <end position="97"/>
    </location>
</feature>
<feature type="transmembrane region" description="Helical" evidence="1">
    <location>
        <begin position="135"/>
        <end position="153"/>
    </location>
</feature>
<accession>A0A7M2RGP2</accession>
<dbReference type="InterPro" id="IPR000045">
    <property type="entry name" value="Prepilin_IV_endopep_pep"/>
</dbReference>
<proteinExistence type="predicted"/>
<evidence type="ECO:0000256" key="1">
    <source>
        <dbReference type="SAM" id="Phobius"/>
    </source>
</evidence>
<reference evidence="3 4" key="1">
    <citation type="submission" date="2020-10" db="EMBL/GenBank/DDBJ databases">
        <title>Blautia liquoris sp.nov., isolated from the mud in a fermentation cellar used for the production of Chinese strong-flavoured liquor.</title>
        <authorList>
            <person name="Lu L."/>
        </authorList>
    </citation>
    <scope>NUCLEOTIDE SEQUENCE [LARGE SCALE GENOMIC DNA]</scope>
    <source>
        <strain evidence="3 4">LZLJ-3</strain>
    </source>
</reference>
<dbReference type="Gene3D" id="1.20.120.1220">
    <property type="match status" value="1"/>
</dbReference>
<dbReference type="KEGG" id="bliq:INP51_00480"/>
<keyword evidence="1" id="KW-0472">Membrane</keyword>
<dbReference type="AlphaFoldDB" id="A0A7M2RGP2"/>
<dbReference type="EMBL" id="CP063304">
    <property type="protein sequence ID" value="QOV19495.1"/>
    <property type="molecule type" value="Genomic_DNA"/>
</dbReference>
<feature type="domain" description="Prepilin type IV endopeptidase peptidase" evidence="2">
    <location>
        <begin position="2"/>
        <end position="92"/>
    </location>
</feature>
<keyword evidence="1" id="KW-0812">Transmembrane</keyword>
<name>A0A7M2RGP2_9FIRM</name>
<gene>
    <name evidence="3" type="ORF">INP51_00480</name>
</gene>